<dbReference type="AlphaFoldDB" id="A0A266Q8N5"/>
<keyword evidence="1" id="KW-0812">Transmembrane</keyword>
<keyword evidence="1" id="KW-0472">Membrane</keyword>
<feature type="transmembrane region" description="Helical" evidence="1">
    <location>
        <begin position="377"/>
        <end position="397"/>
    </location>
</feature>
<feature type="transmembrane region" description="Helical" evidence="1">
    <location>
        <begin position="240"/>
        <end position="268"/>
    </location>
</feature>
<feature type="transmembrane region" description="Helical" evidence="1">
    <location>
        <begin position="275"/>
        <end position="297"/>
    </location>
</feature>
<name>A0A266Q8N5_9GAMM</name>
<dbReference type="Proteomes" id="UP000216101">
    <property type="component" value="Unassembled WGS sequence"/>
</dbReference>
<keyword evidence="3" id="KW-1185">Reference proteome</keyword>
<feature type="transmembrane region" description="Helical" evidence="1">
    <location>
        <begin position="135"/>
        <end position="154"/>
    </location>
</feature>
<gene>
    <name evidence="2" type="ORF">CBP51_04275</name>
</gene>
<feature type="transmembrane region" description="Helical" evidence="1">
    <location>
        <begin position="343"/>
        <end position="365"/>
    </location>
</feature>
<comment type="caution">
    <text evidence="2">The sequence shown here is derived from an EMBL/GenBank/DDBJ whole genome shotgun (WGS) entry which is preliminary data.</text>
</comment>
<proteinExistence type="predicted"/>
<evidence type="ECO:0000313" key="2">
    <source>
        <dbReference type="EMBL" id="OZY86253.1"/>
    </source>
</evidence>
<dbReference type="EMBL" id="NHNI01000001">
    <property type="protein sequence ID" value="OZY86253.1"/>
    <property type="molecule type" value="Genomic_DNA"/>
</dbReference>
<feature type="transmembrane region" description="Helical" evidence="1">
    <location>
        <begin position="31"/>
        <end position="49"/>
    </location>
</feature>
<reference evidence="3" key="1">
    <citation type="submission" date="2017-05" db="EMBL/GenBank/DDBJ databases">
        <authorList>
            <person name="Barney B.M."/>
        </authorList>
    </citation>
    <scope>NUCLEOTIDE SEQUENCE [LARGE SCALE GENOMIC DNA]</scope>
    <source>
        <strain evidence="3">PSBB022</strain>
    </source>
</reference>
<evidence type="ECO:0000313" key="3">
    <source>
        <dbReference type="Proteomes" id="UP000216101"/>
    </source>
</evidence>
<evidence type="ECO:0000256" key="1">
    <source>
        <dbReference type="SAM" id="Phobius"/>
    </source>
</evidence>
<feature type="transmembrane region" description="Helical" evidence="1">
    <location>
        <begin position="83"/>
        <end position="101"/>
    </location>
</feature>
<feature type="transmembrane region" description="Helical" evidence="1">
    <location>
        <begin position="56"/>
        <end position="77"/>
    </location>
</feature>
<dbReference type="RefSeq" id="WP_094983963.1">
    <property type="nucleotide sequence ID" value="NZ_NHNI01000001.1"/>
</dbReference>
<accession>A0A266Q8N5</accession>
<protein>
    <submittedName>
        <fullName evidence="2">Polysaccharide biosynthesis protein GumE</fullName>
    </submittedName>
</protein>
<sequence length="430" mass="47297">MNYQQAYPPLPPLPASTQWVQDQPWLSDQRLITFIVVASVGYQLVLCLLNTQLLPMSRALVGLAEAIILLACVPFLMRRLLPGVLILACLSAAMLCLLGIANEQLNIKAFRDIAIPLCYFWLGCNIGRLDLADRALKVAIGLVLAMGMFELLLLDTYTRWFDIFSYYVNIGSLDPAVGFVREDRLQANGMRPEGIGRTLLPGLLGPHRVSSVFLEPVSLGNFASLCAAWGLARSHWREGIFFVLAAVVMMVLSDSRFALMTVTGFVVLRLLVRGALLNLCVLAPIAAIVLLLIIGHYTPNETGRILNDDLQGRLAYSGWALLQFDALKLLGIGHTRVYYDEGYAHTLATFGLPMTLVFWGSFWLLPMKSATSQRFRAMVSLYIALILCISGFSFFALKSAGLLWFLVGCSLQQPAATPGPLTHPGGRYAP</sequence>
<organism evidence="2 3">
    <name type="scientific">Cellvibrio mixtus</name>
    <dbReference type="NCBI Taxonomy" id="39650"/>
    <lineage>
        <taxon>Bacteria</taxon>
        <taxon>Pseudomonadati</taxon>
        <taxon>Pseudomonadota</taxon>
        <taxon>Gammaproteobacteria</taxon>
        <taxon>Cellvibrionales</taxon>
        <taxon>Cellvibrionaceae</taxon>
        <taxon>Cellvibrio</taxon>
    </lineage>
</organism>
<keyword evidence="1" id="KW-1133">Transmembrane helix</keyword>